<keyword evidence="2" id="KW-1185">Reference proteome</keyword>
<name>A0ABR7DDF3_9CLOT</name>
<dbReference type="RefSeq" id="WP_186860148.1">
    <property type="nucleotide sequence ID" value="NZ_JACOOO010000022.1"/>
</dbReference>
<protein>
    <submittedName>
        <fullName evidence="1">Uncharacterized protein</fullName>
    </submittedName>
</protein>
<dbReference type="Proteomes" id="UP000596929">
    <property type="component" value="Unassembled WGS sequence"/>
</dbReference>
<sequence>MRNNTCIKCHSSKIVKVGEESRYNNAICINAFKNAISTKYICCDCGYFEEYYENKNDREAIYKKFKE</sequence>
<dbReference type="EMBL" id="JACOOO010000022">
    <property type="protein sequence ID" value="MBC5629439.1"/>
    <property type="molecule type" value="Genomic_DNA"/>
</dbReference>
<accession>A0ABR7DDF3</accession>
<reference evidence="1 2" key="1">
    <citation type="submission" date="2020-08" db="EMBL/GenBank/DDBJ databases">
        <title>Genome public.</title>
        <authorList>
            <person name="Liu C."/>
            <person name="Sun Q."/>
        </authorList>
    </citation>
    <scope>NUCLEOTIDE SEQUENCE [LARGE SCALE GENOMIC DNA]</scope>
    <source>
        <strain evidence="1 2">NSJ-6</strain>
    </source>
</reference>
<organism evidence="1 2">
    <name type="scientific">Clostridium hominis</name>
    <dbReference type="NCBI Taxonomy" id="2763036"/>
    <lineage>
        <taxon>Bacteria</taxon>
        <taxon>Bacillati</taxon>
        <taxon>Bacillota</taxon>
        <taxon>Clostridia</taxon>
        <taxon>Eubacteriales</taxon>
        <taxon>Clostridiaceae</taxon>
        <taxon>Clostridium</taxon>
    </lineage>
</organism>
<gene>
    <name evidence="1" type="ORF">H8S20_11115</name>
</gene>
<comment type="caution">
    <text evidence="1">The sequence shown here is derived from an EMBL/GenBank/DDBJ whole genome shotgun (WGS) entry which is preliminary data.</text>
</comment>
<proteinExistence type="predicted"/>
<evidence type="ECO:0000313" key="1">
    <source>
        <dbReference type="EMBL" id="MBC5629439.1"/>
    </source>
</evidence>
<evidence type="ECO:0000313" key="2">
    <source>
        <dbReference type="Proteomes" id="UP000596929"/>
    </source>
</evidence>